<organism evidence="1 2">
    <name type="scientific">Cercopithifilaria johnstoni</name>
    <dbReference type="NCBI Taxonomy" id="2874296"/>
    <lineage>
        <taxon>Eukaryota</taxon>
        <taxon>Metazoa</taxon>
        <taxon>Ecdysozoa</taxon>
        <taxon>Nematoda</taxon>
        <taxon>Chromadorea</taxon>
        <taxon>Rhabditida</taxon>
        <taxon>Spirurina</taxon>
        <taxon>Spiruromorpha</taxon>
        <taxon>Filarioidea</taxon>
        <taxon>Onchocercidae</taxon>
        <taxon>Cercopithifilaria</taxon>
    </lineage>
</organism>
<dbReference type="EMBL" id="CAKAEH010001967">
    <property type="protein sequence ID" value="CAG9540488.1"/>
    <property type="molecule type" value="Genomic_DNA"/>
</dbReference>
<proteinExistence type="predicted"/>
<sequence>MHCTRCSNPDSEYKVEQITPVCKDSSLKIQVATQTPNLNEMLQKSVARGGFTCMGAHSTFLAEACALDNNIFFSKFPDEFLIQKS</sequence>
<name>A0A8J2MFG8_9BILA</name>
<protein>
    <submittedName>
        <fullName evidence="1">Uncharacterized protein</fullName>
    </submittedName>
</protein>
<accession>A0A8J2MFG8</accession>
<reference evidence="1" key="1">
    <citation type="submission" date="2021-09" db="EMBL/GenBank/DDBJ databases">
        <authorList>
            <consortium name="Pathogen Informatics"/>
        </authorList>
    </citation>
    <scope>NUCLEOTIDE SEQUENCE</scope>
</reference>
<evidence type="ECO:0000313" key="1">
    <source>
        <dbReference type="EMBL" id="CAG9540488.1"/>
    </source>
</evidence>
<keyword evidence="2" id="KW-1185">Reference proteome</keyword>
<dbReference type="Proteomes" id="UP000746747">
    <property type="component" value="Unassembled WGS sequence"/>
</dbReference>
<comment type="caution">
    <text evidence="1">The sequence shown here is derived from an EMBL/GenBank/DDBJ whole genome shotgun (WGS) entry which is preliminary data.</text>
</comment>
<dbReference type="AlphaFoldDB" id="A0A8J2MFG8"/>
<gene>
    <name evidence="1" type="ORF">CJOHNSTONI_LOCUS9995</name>
</gene>
<evidence type="ECO:0000313" key="2">
    <source>
        <dbReference type="Proteomes" id="UP000746747"/>
    </source>
</evidence>